<dbReference type="InterPro" id="IPR002104">
    <property type="entry name" value="Integrase_catalytic"/>
</dbReference>
<dbReference type="InterPro" id="IPR013762">
    <property type="entry name" value="Integrase-like_cat_sf"/>
</dbReference>
<dbReference type="PROSITE" id="PS51898">
    <property type="entry name" value="TYR_RECOMBINASE"/>
    <property type="match status" value="1"/>
</dbReference>
<dbReference type="GO" id="GO:0015074">
    <property type="term" value="P:DNA integration"/>
    <property type="evidence" value="ECO:0007669"/>
    <property type="project" value="InterPro"/>
</dbReference>
<keyword evidence="4" id="KW-1185">Reference proteome</keyword>
<dbReference type="PANTHER" id="PTHR30349">
    <property type="entry name" value="PHAGE INTEGRASE-RELATED"/>
    <property type="match status" value="1"/>
</dbReference>
<dbReference type="InterPro" id="IPR050090">
    <property type="entry name" value="Tyrosine_recombinase_XerCD"/>
</dbReference>
<dbReference type="AlphaFoldDB" id="A0A518H4G1"/>
<evidence type="ECO:0000256" key="1">
    <source>
        <dbReference type="ARBA" id="ARBA00023172"/>
    </source>
</evidence>
<dbReference type="Pfam" id="PF00589">
    <property type="entry name" value="Phage_integrase"/>
    <property type="match status" value="1"/>
</dbReference>
<dbReference type="CDD" id="cd00397">
    <property type="entry name" value="DNA_BRE_C"/>
    <property type="match status" value="1"/>
</dbReference>
<dbReference type="GO" id="GO:0003677">
    <property type="term" value="F:DNA binding"/>
    <property type="evidence" value="ECO:0007669"/>
    <property type="project" value="InterPro"/>
</dbReference>
<protein>
    <submittedName>
        <fullName evidence="3">Site-specific tyrosine recombinase XerD</fullName>
    </submittedName>
</protein>
<dbReference type="Gene3D" id="1.10.443.10">
    <property type="entry name" value="Intergrase catalytic core"/>
    <property type="match status" value="1"/>
</dbReference>
<dbReference type="PANTHER" id="PTHR30349:SF64">
    <property type="entry name" value="PROPHAGE INTEGRASE INTD-RELATED"/>
    <property type="match status" value="1"/>
</dbReference>
<keyword evidence="1" id="KW-0233">DNA recombination</keyword>
<organism evidence="3 4">
    <name type="scientific">Tautonia plasticadhaerens</name>
    <dbReference type="NCBI Taxonomy" id="2527974"/>
    <lineage>
        <taxon>Bacteria</taxon>
        <taxon>Pseudomonadati</taxon>
        <taxon>Planctomycetota</taxon>
        <taxon>Planctomycetia</taxon>
        <taxon>Isosphaerales</taxon>
        <taxon>Isosphaeraceae</taxon>
        <taxon>Tautonia</taxon>
    </lineage>
</organism>
<accession>A0A518H4G1</accession>
<dbReference type="GO" id="GO:0006310">
    <property type="term" value="P:DNA recombination"/>
    <property type="evidence" value="ECO:0007669"/>
    <property type="project" value="UniProtKB-KW"/>
</dbReference>
<evidence type="ECO:0000313" key="4">
    <source>
        <dbReference type="Proteomes" id="UP000317835"/>
    </source>
</evidence>
<evidence type="ECO:0000259" key="2">
    <source>
        <dbReference type="PROSITE" id="PS51898"/>
    </source>
</evidence>
<dbReference type="OrthoDB" id="262002at2"/>
<dbReference type="Proteomes" id="UP000317835">
    <property type="component" value="Chromosome"/>
</dbReference>
<feature type="domain" description="Tyr recombinase" evidence="2">
    <location>
        <begin position="210"/>
        <end position="402"/>
    </location>
</feature>
<reference evidence="3 4" key="1">
    <citation type="submission" date="2019-02" db="EMBL/GenBank/DDBJ databases">
        <title>Deep-cultivation of Planctomycetes and their phenomic and genomic characterization uncovers novel biology.</title>
        <authorList>
            <person name="Wiegand S."/>
            <person name="Jogler M."/>
            <person name="Boedeker C."/>
            <person name="Pinto D."/>
            <person name="Vollmers J."/>
            <person name="Rivas-Marin E."/>
            <person name="Kohn T."/>
            <person name="Peeters S.H."/>
            <person name="Heuer A."/>
            <person name="Rast P."/>
            <person name="Oberbeckmann S."/>
            <person name="Bunk B."/>
            <person name="Jeske O."/>
            <person name="Meyerdierks A."/>
            <person name="Storesund J.E."/>
            <person name="Kallscheuer N."/>
            <person name="Luecker S."/>
            <person name="Lage O.M."/>
            <person name="Pohl T."/>
            <person name="Merkel B.J."/>
            <person name="Hornburger P."/>
            <person name="Mueller R.-W."/>
            <person name="Bruemmer F."/>
            <person name="Labrenz M."/>
            <person name="Spormann A.M."/>
            <person name="Op den Camp H."/>
            <person name="Overmann J."/>
            <person name="Amann R."/>
            <person name="Jetten M.S.M."/>
            <person name="Mascher T."/>
            <person name="Medema M.H."/>
            <person name="Devos D.P."/>
            <person name="Kaster A.-K."/>
            <person name="Ovreas L."/>
            <person name="Rohde M."/>
            <person name="Galperin M.Y."/>
            <person name="Jogler C."/>
        </authorList>
    </citation>
    <scope>NUCLEOTIDE SEQUENCE [LARGE SCALE GENOMIC DNA]</scope>
    <source>
        <strain evidence="3 4">ElP</strain>
    </source>
</reference>
<dbReference type="SUPFAM" id="SSF56349">
    <property type="entry name" value="DNA breaking-rejoining enzymes"/>
    <property type="match status" value="1"/>
</dbReference>
<dbReference type="RefSeq" id="WP_145271472.1">
    <property type="nucleotide sequence ID" value="NZ_CP036426.1"/>
</dbReference>
<dbReference type="EMBL" id="CP036426">
    <property type="protein sequence ID" value="QDV35718.1"/>
    <property type="molecule type" value="Genomic_DNA"/>
</dbReference>
<proteinExistence type="predicted"/>
<evidence type="ECO:0000313" key="3">
    <source>
        <dbReference type="EMBL" id="QDV35718.1"/>
    </source>
</evidence>
<gene>
    <name evidence="3" type="ORF">ElP_36230</name>
</gene>
<dbReference type="InterPro" id="IPR011010">
    <property type="entry name" value="DNA_brk_join_enz"/>
</dbReference>
<sequence length="408" mass="47574">MSSRLPIRKFIKVWIKKRKNNRLKDGSRTTSYTLEWVEFGRRRFQSLGKHASATYARQAAADLEKELNAPDRRESLDPITWDDFQKKYLDTHYPGHDLPPAGRKEAERAWGKSLKSMLGERRVLKDFGRIAQPGWCHEIAGDVRETYVQKRLVEVPSADSVNADLRLLRLFFNVLEDWKHRPEDSNPFSGRGRASVGARQKRAKQRIMEAKPKHFTRQQIVALLDQADREVAERPEDWGRRRLQALVYFAAYTGARIGEVLHLEWDEIDWEAGIAWLNFKIEHDLKTEGAAAPIGLPDALIDNLRDWERHRTCRWVFPNAKQKPWVTSTPGYKPLDQLKALAGRAGIDHATWKMFRHSMTTHAKQWFGLSAEQVKSQLRHTTTETQKHYDQHDKENLRAMVRGLDFRR</sequence>
<dbReference type="KEGG" id="tpla:ElP_36230"/>
<name>A0A518H4G1_9BACT</name>